<reference evidence="2 3" key="1">
    <citation type="submission" date="2017-04" db="EMBL/GenBank/DDBJ databases">
        <title>Genome sequencing of [Candida] sorbophila.</title>
        <authorList>
            <person name="Ahn J.O."/>
        </authorList>
    </citation>
    <scope>NUCLEOTIDE SEQUENCE [LARGE SCALE GENOMIC DNA]</scope>
    <source>
        <strain evidence="2 3">DS02</strain>
    </source>
</reference>
<evidence type="ECO:0000313" key="3">
    <source>
        <dbReference type="Proteomes" id="UP000238350"/>
    </source>
</evidence>
<dbReference type="Proteomes" id="UP000238350">
    <property type="component" value="Unassembled WGS sequence"/>
</dbReference>
<protein>
    <submittedName>
        <fullName evidence="2">Uncharacterized protein</fullName>
    </submittedName>
</protein>
<proteinExistence type="predicted"/>
<feature type="compositionally biased region" description="Low complexity" evidence="1">
    <location>
        <begin position="356"/>
        <end position="368"/>
    </location>
</feature>
<dbReference type="EMBL" id="NDIQ01000021">
    <property type="protein sequence ID" value="PRT55140.1"/>
    <property type="molecule type" value="Genomic_DNA"/>
</dbReference>
<feature type="region of interest" description="Disordered" evidence="1">
    <location>
        <begin position="260"/>
        <end position="323"/>
    </location>
</feature>
<sequence>MAGHIDSSFLPPTSHAFYTSYYMGNTVSKTKDEMFQIERQPVPVLDVPPLPVSRQPQAVKPTQPQPTQQPAPEPAPRNEDRPLLVVKRQSSPSSRPRAVTQPVSDAKTEEPAPAQAIANNWRRSIDPYMKRVVSCPQTSPVIDFDAIPILQPDCESDSDAHSSPASVGNARHFENQALFVHIQHSSPRLSYYGSVYDHHEEDFDFLPAQPIAPARSAQPAQPARTFQAKLIEVPPQPPKHARPPLTRRATSPVSIVSRTPSSVYSSLSMRSGRSQISTRSEPTRKDSLDAGIPPRVPPHTVFNGRPSSVIIQPKRPRSKSEASALPFEVYTRKCQLTSPETSPSLASRLAPQKSFSTQGSYSPDSSTSSDHRFALDGYNEKAPLKVVNADPAVPKKFYIKSKALIALEQERLQEQFYASQL</sequence>
<gene>
    <name evidence="2" type="ORF">B9G98_02760</name>
</gene>
<comment type="caution">
    <text evidence="2">The sequence shown here is derived from an EMBL/GenBank/DDBJ whole genome shotgun (WGS) entry which is preliminary data.</text>
</comment>
<dbReference type="AlphaFoldDB" id="A0A2T0FJH3"/>
<organism evidence="2 3">
    <name type="scientific">Wickerhamiella sorbophila</name>
    <dbReference type="NCBI Taxonomy" id="45607"/>
    <lineage>
        <taxon>Eukaryota</taxon>
        <taxon>Fungi</taxon>
        <taxon>Dikarya</taxon>
        <taxon>Ascomycota</taxon>
        <taxon>Saccharomycotina</taxon>
        <taxon>Dipodascomycetes</taxon>
        <taxon>Dipodascales</taxon>
        <taxon>Trichomonascaceae</taxon>
        <taxon>Wickerhamiella</taxon>
    </lineage>
</organism>
<keyword evidence="3" id="KW-1185">Reference proteome</keyword>
<feature type="region of interest" description="Disordered" evidence="1">
    <location>
        <begin position="45"/>
        <end position="112"/>
    </location>
</feature>
<evidence type="ECO:0000256" key="1">
    <source>
        <dbReference type="SAM" id="MobiDB-lite"/>
    </source>
</evidence>
<dbReference type="RefSeq" id="XP_024665085.1">
    <property type="nucleotide sequence ID" value="XM_024809317.1"/>
</dbReference>
<feature type="compositionally biased region" description="Pro residues" evidence="1">
    <location>
        <begin position="63"/>
        <end position="75"/>
    </location>
</feature>
<accession>A0A2T0FJH3</accession>
<evidence type="ECO:0000313" key="2">
    <source>
        <dbReference type="EMBL" id="PRT55140.1"/>
    </source>
</evidence>
<feature type="compositionally biased region" description="Polar residues" evidence="1">
    <location>
        <begin position="260"/>
        <end position="280"/>
    </location>
</feature>
<name>A0A2T0FJH3_9ASCO</name>
<dbReference type="GeneID" id="36516508"/>
<feature type="region of interest" description="Disordered" evidence="1">
    <location>
        <begin position="338"/>
        <end position="373"/>
    </location>
</feature>